<keyword evidence="2" id="KW-1185">Reference proteome</keyword>
<accession>A0ABT1U9F0</accession>
<evidence type="ECO:0000313" key="1">
    <source>
        <dbReference type="EMBL" id="MCQ8130487.1"/>
    </source>
</evidence>
<dbReference type="Pfam" id="PF18934">
    <property type="entry name" value="DUF5682"/>
    <property type="match status" value="1"/>
</dbReference>
<proteinExistence type="predicted"/>
<dbReference type="EMBL" id="JANIBK010000168">
    <property type="protein sequence ID" value="MCQ8130487.1"/>
    <property type="molecule type" value="Genomic_DNA"/>
</dbReference>
<evidence type="ECO:0000313" key="2">
    <source>
        <dbReference type="Proteomes" id="UP001524586"/>
    </source>
</evidence>
<dbReference type="RefSeq" id="WP_256616912.1">
    <property type="nucleotide sequence ID" value="NZ_JANIBK010000168.1"/>
</dbReference>
<dbReference type="InterPro" id="IPR043737">
    <property type="entry name" value="DUF5682"/>
</dbReference>
<protein>
    <submittedName>
        <fullName evidence="1">DUF5682 family protein</fullName>
    </submittedName>
</protein>
<name>A0ABT1U9F0_9GAMM</name>
<reference evidence="1 2" key="1">
    <citation type="submission" date="2022-07" db="EMBL/GenBank/DDBJ databases">
        <title>Methylomonas rivi sp. nov., Methylomonas rosea sp. nov., Methylomonas aureus sp. nov. and Methylomonas subterranea sp. nov., four novel methanotrophs isolated from a freshwater creek and the deep terrestrial subsurface.</title>
        <authorList>
            <person name="Abin C."/>
            <person name="Sankaranarayanan K."/>
            <person name="Garner C."/>
            <person name="Sindelar R."/>
            <person name="Kotary K."/>
            <person name="Garner R."/>
            <person name="Barclay S."/>
            <person name="Lawson P."/>
            <person name="Krumholz L."/>
        </authorList>
    </citation>
    <scope>NUCLEOTIDE SEQUENCE [LARGE SCALE GENOMIC DNA]</scope>
    <source>
        <strain evidence="1 2">WSC-6</strain>
    </source>
</reference>
<feature type="non-terminal residue" evidence="1">
    <location>
        <position position="1"/>
    </location>
</feature>
<comment type="caution">
    <text evidence="1">The sequence shown here is derived from an EMBL/GenBank/DDBJ whole genome shotgun (WGS) entry which is preliminary data.</text>
</comment>
<gene>
    <name evidence="1" type="ORF">NP596_18655</name>
</gene>
<sequence length="451" mass="49410">EGLPASTAAVIEAVRLSGALAALRGRASPGLAEMNDASLAVMCGGDALPLLLIGERLVIGTAVGEVAEDVPQPPLQADLTKLLKKYRLPMETSVSELSLDLRAEAGIAKSVLFNRLTLLDIPWATLLRNSGRGTFREHWKLCWDPVFGIRLNQAIRFGPTIEKAAQNAALDRIGQTQTIAEAAALIENCLLADLPQAAEQAIGRLESLSVQGNEVEYLIDAVIPLIFILRYGTARPIPEEALRALALSMVREALIRLPYATHNIDEQAASAMLKRLQDFHHALPLLDDSLLEKWRNVLHGLLAGTLSHPGIRGQSARFLYDDSRLPNEELHKWLSEALSYGTPPLDGARWLEGFLSGNADVILLDATLFGLMDQWLTELTEDTFIETLPLIRRAFSGFGAGQRQRLLHKIRSGDGKSGPVGSEIDDERGREYFQQALPLLESILGLNEHER</sequence>
<dbReference type="Proteomes" id="UP001524586">
    <property type="component" value="Unassembled WGS sequence"/>
</dbReference>
<organism evidence="1 2">
    <name type="scientific">Methylomonas rivi</name>
    <dbReference type="NCBI Taxonomy" id="2952226"/>
    <lineage>
        <taxon>Bacteria</taxon>
        <taxon>Pseudomonadati</taxon>
        <taxon>Pseudomonadota</taxon>
        <taxon>Gammaproteobacteria</taxon>
        <taxon>Methylococcales</taxon>
        <taxon>Methylococcaceae</taxon>
        <taxon>Methylomonas</taxon>
    </lineage>
</organism>